<dbReference type="GO" id="GO:0003677">
    <property type="term" value="F:DNA binding"/>
    <property type="evidence" value="ECO:0007669"/>
    <property type="project" value="InterPro"/>
</dbReference>
<protein>
    <recommendedName>
        <fullName evidence="1">ORC1/DEAH AAA+ ATPase domain-containing protein</fullName>
    </recommendedName>
</protein>
<dbReference type="GO" id="GO:0016887">
    <property type="term" value="F:ATP hydrolysis activity"/>
    <property type="evidence" value="ECO:0007669"/>
    <property type="project" value="InterPro"/>
</dbReference>
<dbReference type="Gene3D" id="3.40.50.300">
    <property type="entry name" value="P-loop containing nucleotide triphosphate hydrolases"/>
    <property type="match status" value="1"/>
</dbReference>
<dbReference type="OrthoDB" id="9801665at2"/>
<dbReference type="Pfam" id="PF13401">
    <property type="entry name" value="AAA_22"/>
    <property type="match status" value="1"/>
</dbReference>
<dbReference type="SUPFAM" id="SSF52540">
    <property type="entry name" value="P-loop containing nucleoside triphosphate hydrolases"/>
    <property type="match status" value="1"/>
</dbReference>
<dbReference type="Proteomes" id="UP000017813">
    <property type="component" value="Unassembled WGS sequence"/>
</dbReference>
<sequence length="299" mass="33563">MTLQEQLEKLMSETGTQQSDVAKGIGQSDALVSQWRKGVYKGNNAKVDEAIANFIHREQKKREIKDLEIVFCRTETAKRVWAFLEMVHQSRGQGLFVGRAGMGKTTIQREYARHHPDVILLEVSPTYTPAVILKTIAKKIGASHSGSLNDIYEAILAKLTGSGRMILADEAENLSTRSLEILRRLRDQAKIGLLLAGTMRLKTNLIGRHGELEQLFSRVGCTFILPEHTADDELAQILRITLPSLSMQLNQKIVKSANGSLRRLENLMYYLDRASKQSETAINEEMLQVIEKWLLAHGA</sequence>
<reference evidence="2 3" key="1">
    <citation type="submission" date="2010-03" db="EMBL/GenBank/DDBJ databases">
        <authorList>
            <consortium name="The Broad Institute Genome Sequencing Platform"/>
            <person name="Ward D."/>
            <person name="Earl A."/>
            <person name="Feldgarden M."/>
            <person name="Gevers D."/>
            <person name="Young S."/>
            <person name="Zeng Q."/>
            <person name="Koehrsen M."/>
            <person name="Alvarado L."/>
            <person name="Berlin A.M."/>
            <person name="Borenstein D."/>
            <person name="Chapman S.B."/>
            <person name="Chen Z."/>
            <person name="Engels R."/>
            <person name="Freedman E."/>
            <person name="Gellesch M."/>
            <person name="Goldberg J."/>
            <person name="Griggs A."/>
            <person name="Gujja S."/>
            <person name="Heilman E.R."/>
            <person name="Heiman D.I."/>
            <person name="Hepburn T.A."/>
            <person name="Howarth C."/>
            <person name="Jen D."/>
            <person name="Larson L."/>
            <person name="Mehta T."/>
            <person name="Park D."/>
            <person name="Pearson M."/>
            <person name="Richards J."/>
            <person name="Roberts A."/>
            <person name="Saif S."/>
            <person name="Shea T.D."/>
            <person name="Shenoy N."/>
            <person name="Sisk P."/>
            <person name="Stolte C."/>
            <person name="Sykes S.N."/>
            <person name="Walk T."/>
            <person name="White J."/>
            <person name="Yandava C."/>
            <person name="Izard J."/>
            <person name="Baranova O.V."/>
            <person name="Blanton J.M."/>
            <person name="Tanner A.C."/>
            <person name="Dewhirst F."/>
            <person name="Haas B."/>
            <person name="Nusbaum C."/>
            <person name="Birren B."/>
        </authorList>
    </citation>
    <scope>NUCLEOTIDE SEQUENCE [LARGE SCALE GENOMIC DNA]</scope>
    <source>
        <strain evidence="2 3">ATCC 29453</strain>
    </source>
</reference>
<gene>
    <name evidence="2" type="ORF">HMPREF9021_01928</name>
</gene>
<dbReference type="InterPro" id="IPR010982">
    <property type="entry name" value="Lambda_DNA-bd_dom_sf"/>
</dbReference>
<dbReference type="InterPro" id="IPR027417">
    <property type="entry name" value="P-loop_NTPase"/>
</dbReference>
<dbReference type="InterPro" id="IPR049945">
    <property type="entry name" value="AAA_22"/>
</dbReference>
<evidence type="ECO:0000259" key="1">
    <source>
        <dbReference type="Pfam" id="PF13401"/>
    </source>
</evidence>
<keyword evidence="3" id="KW-1185">Reference proteome</keyword>
<dbReference type="eggNOG" id="COG2842">
    <property type="taxonomic scope" value="Bacteria"/>
</dbReference>
<proteinExistence type="predicted"/>
<evidence type="ECO:0000313" key="3">
    <source>
        <dbReference type="Proteomes" id="UP000017813"/>
    </source>
</evidence>
<comment type="caution">
    <text evidence="2">The sequence shown here is derived from an EMBL/GenBank/DDBJ whole genome shotgun (WGS) entry which is preliminary data.</text>
</comment>
<evidence type="ECO:0000313" key="2">
    <source>
        <dbReference type="EMBL" id="EFG30159.1"/>
    </source>
</evidence>
<name>V9HL47_9NEIS</name>
<dbReference type="KEGG" id="smur:BWP33_08755"/>
<dbReference type="STRING" id="641147.HMPREF9021_01928"/>
<reference evidence="2 3" key="2">
    <citation type="submission" date="2011-10" db="EMBL/GenBank/DDBJ databases">
        <title>The Genome Sequence of Simonsiella muelleri ATCC 29453.</title>
        <authorList>
            <consortium name="The Broad Institute Genome Sequencing Platform"/>
            <consortium name="The Broad Institute Genome Sequencing Center for Infectious Disease"/>
            <person name="Earl A."/>
            <person name="Ward D."/>
            <person name="Feldgarden M."/>
            <person name="Gevers D."/>
            <person name="Izard J."/>
            <person name="Baranova O.V."/>
            <person name="Blanton J.M."/>
            <person name="Tanner A.C."/>
            <person name="Dewhirst F."/>
            <person name="Young S.K."/>
            <person name="Zeng Q."/>
            <person name="Gargeya S."/>
            <person name="Fitzgerald M."/>
            <person name="Haas B."/>
            <person name="Abouelleil A."/>
            <person name="Alvarado L."/>
            <person name="Arachchi H.M."/>
            <person name="Berlin A."/>
            <person name="Brown A."/>
            <person name="Chapman S.B."/>
            <person name="Chen Z."/>
            <person name="Dunbar C."/>
            <person name="Freedman E."/>
            <person name="Gearin G."/>
            <person name="Goldberg J."/>
            <person name="Griggs A."/>
            <person name="Gujja S."/>
            <person name="Heiman D."/>
            <person name="Howarth C."/>
            <person name="Larson L."/>
            <person name="Lui A."/>
            <person name="MacDonald P.J.P."/>
            <person name="Montmayeur A."/>
            <person name="Murphy C."/>
            <person name="Neiman D."/>
            <person name="Pearson M."/>
            <person name="Priest M."/>
            <person name="Roberts A."/>
            <person name="Saif S."/>
            <person name="Shea T."/>
            <person name="Shenoy N."/>
            <person name="Sisk P."/>
            <person name="Stolte C."/>
            <person name="Sykes S."/>
            <person name="Wortman J."/>
            <person name="Nusbaum C."/>
            <person name="Birren B."/>
        </authorList>
    </citation>
    <scope>NUCLEOTIDE SEQUENCE [LARGE SCALE GENOMIC DNA]</scope>
    <source>
        <strain evidence="2 3">ATCC 29453</strain>
    </source>
</reference>
<dbReference type="RefSeq" id="WP_002642260.1">
    <property type="nucleotide sequence ID" value="NZ_CP019448.1"/>
</dbReference>
<dbReference type="EMBL" id="ADCY02000041">
    <property type="protein sequence ID" value="EFG30159.1"/>
    <property type="molecule type" value="Genomic_DNA"/>
</dbReference>
<dbReference type="PANTHER" id="PTHR35894:SF5">
    <property type="entry name" value="MU-LIKE PROPHAGE FLUMU DNA TRANSPOSITION PROTEIN B"/>
    <property type="match status" value="1"/>
</dbReference>
<organism evidence="2 3">
    <name type="scientific">Simonsiella muelleri ATCC 29453</name>
    <dbReference type="NCBI Taxonomy" id="641147"/>
    <lineage>
        <taxon>Bacteria</taxon>
        <taxon>Pseudomonadati</taxon>
        <taxon>Pseudomonadota</taxon>
        <taxon>Betaproteobacteria</taxon>
        <taxon>Neisseriales</taxon>
        <taxon>Neisseriaceae</taxon>
        <taxon>Simonsiella</taxon>
    </lineage>
</organism>
<dbReference type="AlphaFoldDB" id="V9HL47"/>
<dbReference type="HOGENOM" id="CLU_056183_2_0_4"/>
<feature type="domain" description="ORC1/DEAH AAA+ ATPase" evidence="1">
    <location>
        <begin position="89"/>
        <end position="202"/>
    </location>
</feature>
<dbReference type="Gene3D" id="1.10.260.40">
    <property type="entry name" value="lambda repressor-like DNA-binding domains"/>
    <property type="match status" value="1"/>
</dbReference>
<dbReference type="PANTHER" id="PTHR35894">
    <property type="entry name" value="GENERAL SECRETION PATHWAY PROTEIN A-RELATED"/>
    <property type="match status" value="1"/>
</dbReference>
<accession>V9HL47</accession>
<dbReference type="InterPro" id="IPR052026">
    <property type="entry name" value="ExeA_AAA_ATPase_DNA-bind"/>
</dbReference>